<sequence length="121" mass="13428">MYMNDYQTAARRTAMGNSLDHFVMGLTEEAGEVAGVMKRFHRGDEKYGGKPIVKDGKLTIVTDLSPLAKDKLKAEIGDVLWYIAMIADELEITLEEVAQLNINKLADRAKRNVITGSGDNR</sequence>
<reference evidence="2" key="1">
    <citation type="submission" date="2020-05" db="EMBL/GenBank/DDBJ databases">
        <authorList>
            <person name="Chiriac C."/>
            <person name="Salcher M."/>
            <person name="Ghai R."/>
            <person name="Kavagutti S V."/>
        </authorList>
    </citation>
    <scope>NUCLEOTIDE SEQUENCE</scope>
</reference>
<gene>
    <name evidence="2" type="ORF">UFOVP149_4</name>
</gene>
<proteinExistence type="predicted"/>
<dbReference type="PIRSF" id="PIRSF006639">
    <property type="entry name" value="UCP006639_pph"/>
    <property type="match status" value="1"/>
</dbReference>
<accession>A0A6J7W7S3</accession>
<dbReference type="InterPro" id="IPR011379">
    <property type="entry name" value="MazG-related_GP37"/>
</dbReference>
<dbReference type="Gene3D" id="1.10.287.1080">
    <property type="entry name" value="MazG-like"/>
    <property type="match status" value="1"/>
</dbReference>
<evidence type="ECO:0000259" key="1">
    <source>
        <dbReference type="Pfam" id="PF03819"/>
    </source>
</evidence>
<feature type="domain" description="NTP pyrophosphohydrolase MazG-like" evidence="1">
    <location>
        <begin position="23"/>
        <end position="110"/>
    </location>
</feature>
<dbReference type="CDD" id="cd11541">
    <property type="entry name" value="NTP-PPase_u4"/>
    <property type="match status" value="1"/>
</dbReference>
<organism evidence="2">
    <name type="scientific">uncultured Caudovirales phage</name>
    <dbReference type="NCBI Taxonomy" id="2100421"/>
    <lineage>
        <taxon>Viruses</taxon>
        <taxon>Duplodnaviria</taxon>
        <taxon>Heunggongvirae</taxon>
        <taxon>Uroviricota</taxon>
        <taxon>Caudoviricetes</taxon>
        <taxon>Peduoviridae</taxon>
        <taxon>Maltschvirus</taxon>
        <taxon>Maltschvirus maltsch</taxon>
    </lineage>
</organism>
<dbReference type="SUPFAM" id="SSF101386">
    <property type="entry name" value="all-alpha NTP pyrophosphatases"/>
    <property type="match status" value="1"/>
</dbReference>
<evidence type="ECO:0000313" key="2">
    <source>
        <dbReference type="EMBL" id="CAB5155348.1"/>
    </source>
</evidence>
<dbReference type="InterPro" id="IPR004518">
    <property type="entry name" value="MazG-like_dom"/>
</dbReference>
<dbReference type="EMBL" id="LR798198">
    <property type="protein sequence ID" value="CAB5155348.1"/>
    <property type="molecule type" value="Genomic_DNA"/>
</dbReference>
<dbReference type="Pfam" id="PF03819">
    <property type="entry name" value="MazG"/>
    <property type="match status" value="1"/>
</dbReference>
<protein>
    <submittedName>
        <fullName evidence="2">MazG Predicted pyrophosphatase</fullName>
    </submittedName>
</protein>
<name>A0A6J7W7S3_9CAUD</name>